<feature type="signal peptide" evidence="1">
    <location>
        <begin position="1"/>
        <end position="17"/>
    </location>
</feature>
<dbReference type="Proteomes" id="UP001172102">
    <property type="component" value="Unassembled WGS sequence"/>
</dbReference>
<proteinExistence type="predicted"/>
<evidence type="ECO:0000256" key="1">
    <source>
        <dbReference type="SAM" id="SignalP"/>
    </source>
</evidence>
<evidence type="ECO:0000259" key="2">
    <source>
        <dbReference type="Pfam" id="PF26061"/>
    </source>
</evidence>
<protein>
    <recommendedName>
        <fullName evidence="2">DUF8021 domain-containing protein</fullName>
    </recommendedName>
</protein>
<feature type="domain" description="DUF8021" evidence="2">
    <location>
        <begin position="170"/>
        <end position="271"/>
    </location>
</feature>
<evidence type="ECO:0000313" key="3">
    <source>
        <dbReference type="EMBL" id="KAK0720954.1"/>
    </source>
</evidence>
<organism evidence="3 4">
    <name type="scientific">Lasiosphaeris hirsuta</name>
    <dbReference type="NCBI Taxonomy" id="260670"/>
    <lineage>
        <taxon>Eukaryota</taxon>
        <taxon>Fungi</taxon>
        <taxon>Dikarya</taxon>
        <taxon>Ascomycota</taxon>
        <taxon>Pezizomycotina</taxon>
        <taxon>Sordariomycetes</taxon>
        <taxon>Sordariomycetidae</taxon>
        <taxon>Sordariales</taxon>
        <taxon>Lasiosphaeriaceae</taxon>
        <taxon>Lasiosphaeris</taxon>
    </lineage>
</organism>
<keyword evidence="1" id="KW-0732">Signal</keyword>
<name>A0AA40AS14_9PEZI</name>
<dbReference type="AlphaFoldDB" id="A0AA40AS14"/>
<dbReference type="EMBL" id="JAUKUA010000003">
    <property type="protein sequence ID" value="KAK0720954.1"/>
    <property type="molecule type" value="Genomic_DNA"/>
</dbReference>
<dbReference type="InterPro" id="IPR058334">
    <property type="entry name" value="DUF8021"/>
</dbReference>
<sequence length="278" mass="29661">MLAPLAALLALTALSLAAPSPPYPRLPRQGAAASCTRALLRANSEIYLAAQTAGNPGLLTALAAPNFTYTEDAVARDIKKGALATALVLAHNRTIIDTTQCATYTEIISTGAQTQRVIGTQLRYDATGKWLVKAETLVTKEGDWAFNATQTYGYAAREDGLWDEIASAAQDRRAVIQAAGDAYLDLFNNASVVVPWGTPCHRLEGGWYTGNGSATDSCNVGVPSGVPITNRRYVVDEVLGTVDAFVTFGSRPDSHEFRVEGGKIRFVHTLTVMRNVTG</sequence>
<dbReference type="Pfam" id="PF26061">
    <property type="entry name" value="DUF8021"/>
    <property type="match status" value="1"/>
</dbReference>
<keyword evidence="4" id="KW-1185">Reference proteome</keyword>
<comment type="caution">
    <text evidence="3">The sequence shown here is derived from an EMBL/GenBank/DDBJ whole genome shotgun (WGS) entry which is preliminary data.</text>
</comment>
<reference evidence="3" key="1">
    <citation type="submission" date="2023-06" db="EMBL/GenBank/DDBJ databases">
        <title>Genome-scale phylogeny and comparative genomics of the fungal order Sordariales.</title>
        <authorList>
            <consortium name="Lawrence Berkeley National Laboratory"/>
            <person name="Hensen N."/>
            <person name="Bonometti L."/>
            <person name="Westerberg I."/>
            <person name="Brannstrom I.O."/>
            <person name="Guillou S."/>
            <person name="Cros-Aarteil S."/>
            <person name="Calhoun S."/>
            <person name="Haridas S."/>
            <person name="Kuo A."/>
            <person name="Mondo S."/>
            <person name="Pangilinan J."/>
            <person name="Riley R."/>
            <person name="Labutti K."/>
            <person name="Andreopoulos B."/>
            <person name="Lipzen A."/>
            <person name="Chen C."/>
            <person name="Yanf M."/>
            <person name="Daum C."/>
            <person name="Ng V."/>
            <person name="Clum A."/>
            <person name="Steindorff A."/>
            <person name="Ohm R."/>
            <person name="Martin F."/>
            <person name="Silar P."/>
            <person name="Natvig D."/>
            <person name="Lalanne C."/>
            <person name="Gautier V."/>
            <person name="Ament-Velasquez S.L."/>
            <person name="Kruys A."/>
            <person name="Hutchinson M.I."/>
            <person name="Powell A.J."/>
            <person name="Barry K."/>
            <person name="Miller A.N."/>
            <person name="Grigoriev I.V."/>
            <person name="Debuchy R."/>
            <person name="Gladieux P."/>
            <person name="Thoren M.H."/>
            <person name="Johannesson H."/>
        </authorList>
    </citation>
    <scope>NUCLEOTIDE SEQUENCE</scope>
    <source>
        <strain evidence="3">SMH4607-1</strain>
    </source>
</reference>
<evidence type="ECO:0000313" key="4">
    <source>
        <dbReference type="Proteomes" id="UP001172102"/>
    </source>
</evidence>
<accession>A0AA40AS14</accession>
<feature type="chain" id="PRO_5041341148" description="DUF8021 domain-containing protein" evidence="1">
    <location>
        <begin position="18"/>
        <end position="278"/>
    </location>
</feature>
<gene>
    <name evidence="3" type="ORF">B0H67DRAFT_484257</name>
</gene>